<name>A0A0L8H237_OCTBM</name>
<comment type="similarity">
    <text evidence="7">Belongs to the cyclophilin-type PPIase family.</text>
</comment>
<evidence type="ECO:0000313" key="9">
    <source>
        <dbReference type="EMBL" id="KOF83313.1"/>
    </source>
</evidence>
<comment type="catalytic activity">
    <reaction evidence="1 7">
        <text>[protein]-peptidylproline (omega=180) = [protein]-peptidylproline (omega=0)</text>
        <dbReference type="Rhea" id="RHEA:16237"/>
        <dbReference type="Rhea" id="RHEA-COMP:10747"/>
        <dbReference type="Rhea" id="RHEA-COMP:10748"/>
        <dbReference type="ChEBI" id="CHEBI:83833"/>
        <dbReference type="ChEBI" id="CHEBI:83834"/>
        <dbReference type="EC" id="5.2.1.8"/>
    </reaction>
</comment>
<dbReference type="InterPro" id="IPR020892">
    <property type="entry name" value="Cyclophilin-type_PPIase_CS"/>
</dbReference>
<dbReference type="PROSITE" id="PS50072">
    <property type="entry name" value="CSA_PPIASE_2"/>
    <property type="match status" value="1"/>
</dbReference>
<dbReference type="EMBL" id="KQ419524">
    <property type="protein sequence ID" value="KOF83313.1"/>
    <property type="molecule type" value="Genomic_DNA"/>
</dbReference>
<comment type="subcellular location">
    <subcellularLocation>
        <location evidence="2">Mitochondrion</location>
    </subcellularLocation>
</comment>
<dbReference type="SUPFAM" id="SSF50891">
    <property type="entry name" value="Cyclophilin-like"/>
    <property type="match status" value="1"/>
</dbReference>
<dbReference type="GO" id="GO:0006457">
    <property type="term" value="P:protein folding"/>
    <property type="evidence" value="ECO:0007669"/>
    <property type="project" value="InterPro"/>
</dbReference>
<dbReference type="InterPro" id="IPR002130">
    <property type="entry name" value="Cyclophilin-type_PPIase_dom"/>
</dbReference>
<dbReference type="PROSITE" id="PS00170">
    <property type="entry name" value="CSA_PPIASE_1"/>
    <property type="match status" value="1"/>
</dbReference>
<evidence type="ECO:0000256" key="2">
    <source>
        <dbReference type="ARBA" id="ARBA00004173"/>
    </source>
</evidence>
<dbReference type="GO" id="GO:0016018">
    <property type="term" value="F:cyclosporin A binding"/>
    <property type="evidence" value="ECO:0007669"/>
    <property type="project" value="TreeGrafter"/>
</dbReference>
<dbReference type="PIRSF" id="PIRSF001467">
    <property type="entry name" value="Peptidylpro_ismrse"/>
    <property type="match status" value="1"/>
</dbReference>
<dbReference type="PANTHER" id="PTHR11071:SF561">
    <property type="entry name" value="PEPTIDYL-PROLYL CIS-TRANS ISOMERASE D-RELATED"/>
    <property type="match status" value="1"/>
</dbReference>
<dbReference type="EC" id="5.2.1.8" evidence="7"/>
<keyword evidence="6 7" id="KW-0413">Isomerase</keyword>
<keyword evidence="4 7" id="KW-0697">Rotamase</keyword>
<evidence type="ECO:0000256" key="5">
    <source>
        <dbReference type="ARBA" id="ARBA00023128"/>
    </source>
</evidence>
<dbReference type="OrthoDB" id="193499at2759"/>
<gene>
    <name evidence="9" type="ORF">OCBIM_22024033mg</name>
</gene>
<dbReference type="PRINTS" id="PR00153">
    <property type="entry name" value="CSAPPISMRASE"/>
</dbReference>
<keyword evidence="5" id="KW-0496">Mitochondrion</keyword>
<dbReference type="GO" id="GO:0003755">
    <property type="term" value="F:peptidyl-prolyl cis-trans isomerase activity"/>
    <property type="evidence" value="ECO:0007669"/>
    <property type="project" value="UniProtKB-UniRule"/>
</dbReference>
<keyword evidence="3" id="KW-0809">Transit peptide</keyword>
<dbReference type="GO" id="GO:0005739">
    <property type="term" value="C:mitochondrion"/>
    <property type="evidence" value="ECO:0007669"/>
    <property type="project" value="UniProtKB-SubCell"/>
</dbReference>
<dbReference type="InterPro" id="IPR024936">
    <property type="entry name" value="Cyclophilin-type_PPIase"/>
</dbReference>
<dbReference type="KEGG" id="obi:106873264"/>
<dbReference type="Pfam" id="PF00160">
    <property type="entry name" value="Pro_isomerase"/>
    <property type="match status" value="1"/>
</dbReference>
<evidence type="ECO:0000256" key="3">
    <source>
        <dbReference type="ARBA" id="ARBA00022946"/>
    </source>
</evidence>
<dbReference type="InterPro" id="IPR029000">
    <property type="entry name" value="Cyclophilin-like_dom_sf"/>
</dbReference>
<dbReference type="PANTHER" id="PTHR11071">
    <property type="entry name" value="PEPTIDYL-PROLYL CIS-TRANS ISOMERASE"/>
    <property type="match status" value="1"/>
</dbReference>
<evidence type="ECO:0000259" key="8">
    <source>
        <dbReference type="PROSITE" id="PS50072"/>
    </source>
</evidence>
<organism evidence="9">
    <name type="scientific">Octopus bimaculoides</name>
    <name type="common">California two-spotted octopus</name>
    <dbReference type="NCBI Taxonomy" id="37653"/>
    <lineage>
        <taxon>Eukaryota</taxon>
        <taxon>Metazoa</taxon>
        <taxon>Spiralia</taxon>
        <taxon>Lophotrochozoa</taxon>
        <taxon>Mollusca</taxon>
        <taxon>Cephalopoda</taxon>
        <taxon>Coleoidea</taxon>
        <taxon>Octopodiformes</taxon>
        <taxon>Octopoda</taxon>
        <taxon>Incirrata</taxon>
        <taxon>Octopodidae</taxon>
        <taxon>Octopus</taxon>
    </lineage>
</organism>
<evidence type="ECO:0000256" key="4">
    <source>
        <dbReference type="ARBA" id="ARBA00023110"/>
    </source>
</evidence>
<dbReference type="OMA" id="YSIFHRI"/>
<protein>
    <recommendedName>
        <fullName evidence="7">Peptidyl-prolyl cis-trans isomerase</fullName>
        <shortName evidence="7">PPIase</shortName>
        <ecNumber evidence="7">5.2.1.8</ecNumber>
    </recommendedName>
</protein>
<accession>A0A0L8H237</accession>
<sequence length="167" mass="18382">MTDKGTTKCYFDISIKNEPKGRIEFLLYDRIVPKTVENFKALCTHEKGFGYKNSKFHRVIPQFMLQGGDFTRGNGTGGKSIYGNKFVDENFQEKHTKPGMLSMANAGPNTNGSQFFITTVATPWLDGKHVVFGEVSKNFELVKVIEGLGSSSGSLSVNVMITDAGVL</sequence>
<comment type="function">
    <text evidence="7">PPIases accelerate the folding of proteins. It catalyzes the cis-trans isomerization of proline imidic peptide bonds in oligopeptides.</text>
</comment>
<dbReference type="STRING" id="37653.A0A0L8H237"/>
<reference evidence="9" key="1">
    <citation type="submission" date="2015-07" db="EMBL/GenBank/DDBJ databases">
        <title>MeaNS - Measles Nucleotide Surveillance Program.</title>
        <authorList>
            <person name="Tran T."/>
            <person name="Druce J."/>
        </authorList>
    </citation>
    <scope>NUCLEOTIDE SEQUENCE</scope>
    <source>
        <strain evidence="9">UCB-OBI-ISO-001</strain>
        <tissue evidence="9">Gonad</tissue>
    </source>
</reference>
<dbReference type="FunFam" id="2.40.100.10:FF:000032">
    <property type="entry name" value="Peptidyl-prolyl cis-trans isomerase"/>
    <property type="match status" value="1"/>
</dbReference>
<evidence type="ECO:0000256" key="6">
    <source>
        <dbReference type="ARBA" id="ARBA00023235"/>
    </source>
</evidence>
<dbReference type="AlphaFoldDB" id="A0A0L8H237"/>
<evidence type="ECO:0000256" key="1">
    <source>
        <dbReference type="ARBA" id="ARBA00000971"/>
    </source>
</evidence>
<dbReference type="Gene3D" id="2.40.100.10">
    <property type="entry name" value="Cyclophilin-like"/>
    <property type="match status" value="1"/>
</dbReference>
<evidence type="ECO:0000256" key="7">
    <source>
        <dbReference type="RuleBase" id="RU363019"/>
    </source>
</evidence>
<feature type="domain" description="PPIase cyclophilin-type" evidence="8">
    <location>
        <begin position="10"/>
        <end position="166"/>
    </location>
</feature>
<proteinExistence type="inferred from homology"/>